<name>X8JGD1_9AGAM</name>
<organism evidence="1 2">
    <name type="scientific">Rhizoctonia solani AG-3 Rhs1AP</name>
    <dbReference type="NCBI Taxonomy" id="1086054"/>
    <lineage>
        <taxon>Eukaryota</taxon>
        <taxon>Fungi</taxon>
        <taxon>Dikarya</taxon>
        <taxon>Basidiomycota</taxon>
        <taxon>Agaricomycotina</taxon>
        <taxon>Agaricomycetes</taxon>
        <taxon>Cantharellales</taxon>
        <taxon>Ceratobasidiaceae</taxon>
        <taxon>Rhizoctonia</taxon>
    </lineage>
</organism>
<dbReference type="AlphaFoldDB" id="X8JGD1"/>
<dbReference type="Proteomes" id="UP000030108">
    <property type="component" value="Unassembled WGS sequence"/>
</dbReference>
<feature type="non-terminal residue" evidence="1">
    <location>
        <position position="184"/>
    </location>
</feature>
<evidence type="ECO:0000313" key="1">
    <source>
        <dbReference type="EMBL" id="EUC63005.1"/>
    </source>
</evidence>
<sequence>MVLTIPEQSMALIQEAHADPDVEKLTKAYQAMELMGKSDSYHLFHMPDQSYFLMHKDGPAGFGKDTKFDFTWGWGPIVASVVKAEVDLIKLYIEATVSVNTYILGTKEAIRLKGNLKDGVEGSFDIIIASGFIRLFLKNGFEIWVKFEVSSPLFGKIEKELMITKFCSGFAEWRWYGFVCVKES</sequence>
<dbReference type="OrthoDB" id="3177353at2759"/>
<protein>
    <submittedName>
        <fullName evidence="1">Uncharacterized protein</fullName>
    </submittedName>
</protein>
<accession>X8JGD1</accession>
<comment type="caution">
    <text evidence="1">The sequence shown here is derived from an EMBL/GenBank/DDBJ whole genome shotgun (WGS) entry which is preliminary data.</text>
</comment>
<gene>
    <name evidence="1" type="ORF">RSOL_468880</name>
</gene>
<reference evidence="2" key="1">
    <citation type="journal article" date="2014" name="Genome Announc.">
        <title>Draft genome sequence of the plant-pathogenic soil fungus Rhizoctonia solani anastomosis group 3 strain Rhs1AP.</title>
        <authorList>
            <person name="Cubeta M.A."/>
            <person name="Thomas E."/>
            <person name="Dean R.A."/>
            <person name="Jabaji S."/>
            <person name="Neate S.M."/>
            <person name="Tavantzis S."/>
            <person name="Toda T."/>
            <person name="Vilgalys R."/>
            <person name="Bharathan N."/>
            <person name="Fedorova-Abrams N."/>
            <person name="Pakala S.B."/>
            <person name="Pakala S.M."/>
            <person name="Zafar N."/>
            <person name="Joardar V."/>
            <person name="Losada L."/>
            <person name="Nierman W.C."/>
        </authorList>
    </citation>
    <scope>NUCLEOTIDE SEQUENCE [LARGE SCALE GENOMIC DNA]</scope>
    <source>
        <strain evidence="2">AG-3</strain>
    </source>
</reference>
<proteinExistence type="predicted"/>
<evidence type="ECO:0000313" key="2">
    <source>
        <dbReference type="Proteomes" id="UP000030108"/>
    </source>
</evidence>
<dbReference type="EMBL" id="JATN01000317">
    <property type="protein sequence ID" value="EUC63005.1"/>
    <property type="molecule type" value="Genomic_DNA"/>
</dbReference>